<protein>
    <recommendedName>
        <fullName evidence="1">chorismate mutase</fullName>
        <ecNumber evidence="1">5.4.99.5</ecNumber>
    </recommendedName>
</protein>
<name>A0A126UW52_9RHOB</name>
<dbReference type="Gene3D" id="1.20.59.10">
    <property type="entry name" value="Chorismate mutase"/>
    <property type="match status" value="1"/>
</dbReference>
<evidence type="ECO:0000313" key="5">
    <source>
        <dbReference type="Proteomes" id="UP000070371"/>
    </source>
</evidence>
<evidence type="ECO:0000256" key="2">
    <source>
        <dbReference type="ARBA" id="ARBA00023235"/>
    </source>
</evidence>
<evidence type="ECO:0000259" key="3">
    <source>
        <dbReference type="PROSITE" id="PS51168"/>
    </source>
</evidence>
<dbReference type="InterPro" id="IPR051331">
    <property type="entry name" value="Chorismate_mutase-related"/>
</dbReference>
<sequence length="108" mass="12104">MRDPQNCKNMTELRVEIDALDRELVSKLALRLKYIDRAAEIKMRDGLPANIPARVEDVVEKVTSQARIVGLAPALAESIWREMIGFSIAREEAVLNSPKESPDDSNVD</sequence>
<gene>
    <name evidence="4" type="ORF">RC74_02605</name>
</gene>
<dbReference type="SUPFAM" id="SSF48600">
    <property type="entry name" value="Chorismate mutase II"/>
    <property type="match status" value="1"/>
</dbReference>
<dbReference type="PANTHER" id="PTHR38041:SF1">
    <property type="entry name" value="CHORISMATE MUTASE"/>
    <property type="match status" value="1"/>
</dbReference>
<feature type="domain" description="Chorismate mutase" evidence="3">
    <location>
        <begin position="4"/>
        <end position="95"/>
    </location>
</feature>
<dbReference type="KEGG" id="hat:RC74_02605"/>
<dbReference type="STRING" id="1579316.RC74_02605"/>
<dbReference type="Pfam" id="PF01817">
    <property type="entry name" value="CM_2"/>
    <property type="match status" value="1"/>
</dbReference>
<evidence type="ECO:0000256" key="1">
    <source>
        <dbReference type="ARBA" id="ARBA00012404"/>
    </source>
</evidence>
<dbReference type="Proteomes" id="UP000070371">
    <property type="component" value="Chromosome"/>
</dbReference>
<dbReference type="PROSITE" id="PS51168">
    <property type="entry name" value="CHORISMATE_MUT_2"/>
    <property type="match status" value="1"/>
</dbReference>
<evidence type="ECO:0000313" key="4">
    <source>
        <dbReference type="EMBL" id="AML50302.1"/>
    </source>
</evidence>
<dbReference type="GO" id="GO:0046417">
    <property type="term" value="P:chorismate metabolic process"/>
    <property type="evidence" value="ECO:0007669"/>
    <property type="project" value="InterPro"/>
</dbReference>
<proteinExistence type="predicted"/>
<dbReference type="InterPro" id="IPR036979">
    <property type="entry name" value="CM_dom_sf"/>
</dbReference>
<keyword evidence="2" id="KW-0413">Isomerase</keyword>
<reference evidence="4 5" key="1">
    <citation type="submission" date="2016-02" db="EMBL/GenBank/DDBJ databases">
        <title>Complete genome sequence of Halocynthiibacter arcticus PAMC 20958t from arctic marine sediment.</title>
        <authorList>
            <person name="Lee Y.M."/>
            <person name="Baek K."/>
            <person name="Lee H.K."/>
            <person name="Shin S.C."/>
        </authorList>
    </citation>
    <scope>NUCLEOTIDE SEQUENCE [LARGE SCALE GENOMIC DNA]</scope>
    <source>
        <strain evidence="4">PAMC 20958</strain>
    </source>
</reference>
<dbReference type="PANTHER" id="PTHR38041">
    <property type="entry name" value="CHORISMATE MUTASE"/>
    <property type="match status" value="1"/>
</dbReference>
<dbReference type="OrthoDB" id="514491at2"/>
<organism evidence="4 5">
    <name type="scientific">Falsihalocynthiibacter arcticus</name>
    <dbReference type="NCBI Taxonomy" id="1579316"/>
    <lineage>
        <taxon>Bacteria</taxon>
        <taxon>Pseudomonadati</taxon>
        <taxon>Pseudomonadota</taxon>
        <taxon>Alphaproteobacteria</taxon>
        <taxon>Rhodobacterales</taxon>
        <taxon>Roseobacteraceae</taxon>
        <taxon>Falsihalocynthiibacter</taxon>
    </lineage>
</organism>
<dbReference type="EMBL" id="CP014327">
    <property type="protein sequence ID" value="AML50302.1"/>
    <property type="molecule type" value="Genomic_DNA"/>
</dbReference>
<dbReference type="InterPro" id="IPR036263">
    <property type="entry name" value="Chorismate_II_sf"/>
</dbReference>
<dbReference type="SMART" id="SM00830">
    <property type="entry name" value="CM_2"/>
    <property type="match status" value="1"/>
</dbReference>
<keyword evidence="5" id="KW-1185">Reference proteome</keyword>
<dbReference type="RefSeq" id="WP_039001497.1">
    <property type="nucleotide sequence ID" value="NZ_CP014327.1"/>
</dbReference>
<dbReference type="GO" id="GO:0004106">
    <property type="term" value="F:chorismate mutase activity"/>
    <property type="evidence" value="ECO:0007669"/>
    <property type="project" value="UniProtKB-EC"/>
</dbReference>
<dbReference type="AlphaFoldDB" id="A0A126UW52"/>
<dbReference type="GO" id="GO:0009697">
    <property type="term" value="P:salicylic acid biosynthetic process"/>
    <property type="evidence" value="ECO:0007669"/>
    <property type="project" value="TreeGrafter"/>
</dbReference>
<dbReference type="EC" id="5.4.99.5" evidence="1"/>
<accession>A0A126UW52</accession>
<dbReference type="InterPro" id="IPR002701">
    <property type="entry name" value="CM_II_prokaryot"/>
</dbReference>